<proteinExistence type="predicted"/>
<comment type="caution">
    <text evidence="2">The sequence shown here is derived from an EMBL/GenBank/DDBJ whole genome shotgun (WGS) entry which is preliminary data.</text>
</comment>
<feature type="region of interest" description="Disordered" evidence="1">
    <location>
        <begin position="1"/>
        <end position="21"/>
    </location>
</feature>
<evidence type="ECO:0000313" key="3">
    <source>
        <dbReference type="Proteomes" id="UP000631553"/>
    </source>
</evidence>
<reference evidence="2 3" key="1">
    <citation type="submission" date="2020-07" db="EMBL/GenBank/DDBJ databases">
        <title>Sequencing the genomes of 1000 actinobacteria strains.</title>
        <authorList>
            <person name="Klenk H.-P."/>
        </authorList>
    </citation>
    <scope>NUCLEOTIDE SEQUENCE [LARGE SCALE GENOMIC DNA]</scope>
    <source>
        <strain evidence="2 3">DSM 43814</strain>
    </source>
</reference>
<organism evidence="2 3">
    <name type="scientific">Micromonospora purpureochromogenes</name>
    <dbReference type="NCBI Taxonomy" id="47872"/>
    <lineage>
        <taxon>Bacteria</taxon>
        <taxon>Bacillati</taxon>
        <taxon>Actinomycetota</taxon>
        <taxon>Actinomycetes</taxon>
        <taxon>Micromonosporales</taxon>
        <taxon>Micromonosporaceae</taxon>
        <taxon>Micromonospora</taxon>
    </lineage>
</organism>
<evidence type="ECO:0000256" key="1">
    <source>
        <dbReference type="SAM" id="MobiDB-lite"/>
    </source>
</evidence>
<protein>
    <submittedName>
        <fullName evidence="2">Uncharacterized protein</fullName>
    </submittedName>
</protein>
<dbReference type="RefSeq" id="WP_179802636.1">
    <property type="nucleotide sequence ID" value="NZ_JACCCQ010000001.1"/>
</dbReference>
<dbReference type="Proteomes" id="UP000631553">
    <property type="component" value="Unassembled WGS sequence"/>
</dbReference>
<keyword evidence="3" id="KW-1185">Reference proteome</keyword>
<feature type="compositionally biased region" description="Gly residues" evidence="1">
    <location>
        <begin position="1"/>
        <end position="10"/>
    </location>
</feature>
<name>A0ABX2RJH8_9ACTN</name>
<evidence type="ECO:0000313" key="2">
    <source>
        <dbReference type="EMBL" id="NYF56305.1"/>
    </source>
</evidence>
<accession>A0ABX2RJH8</accession>
<dbReference type="EMBL" id="JACCCQ010000001">
    <property type="protein sequence ID" value="NYF56305.1"/>
    <property type="molecule type" value="Genomic_DNA"/>
</dbReference>
<sequence>MFTDGVGGCGRTWNRSTSSAGDPRAVVRRIALDVRYAVGWPIRLPVRFATPPAGLKPMAYLVSVRANDR</sequence>
<gene>
    <name evidence="2" type="ORF">HDA35_002136</name>
</gene>